<proteinExistence type="predicted"/>
<protein>
    <recommendedName>
        <fullName evidence="3">Transposase DDE domain-containing protein</fullName>
    </recommendedName>
</protein>
<evidence type="ECO:0000313" key="1">
    <source>
        <dbReference type="EMBL" id="KIC71073.1"/>
    </source>
</evidence>
<dbReference type="Proteomes" id="UP000031465">
    <property type="component" value="Unassembled WGS sequence"/>
</dbReference>
<name>A0A0C1H857_9BACT</name>
<accession>A0A0C1H857</accession>
<dbReference type="AlphaFoldDB" id="A0A0C1H857"/>
<sequence length="52" mass="5892">MKKNISQIKQTRHRNAGNFLINLLAGIVAYTHQPKKPSINLAEQHRLLLMAA</sequence>
<evidence type="ECO:0008006" key="3">
    <source>
        <dbReference type="Google" id="ProtNLM"/>
    </source>
</evidence>
<organism evidence="1 2">
    <name type="scientific">Candidatus Protochlamydia amoebophila</name>
    <dbReference type="NCBI Taxonomy" id="362787"/>
    <lineage>
        <taxon>Bacteria</taxon>
        <taxon>Pseudomonadati</taxon>
        <taxon>Chlamydiota</taxon>
        <taxon>Chlamydiia</taxon>
        <taxon>Parachlamydiales</taxon>
        <taxon>Parachlamydiaceae</taxon>
        <taxon>Candidatus Protochlamydia</taxon>
    </lineage>
</organism>
<comment type="caution">
    <text evidence="1">The sequence shown here is derived from an EMBL/GenBank/DDBJ whole genome shotgun (WGS) entry which is preliminary data.</text>
</comment>
<gene>
    <name evidence="1" type="ORF">DB44_ER00020</name>
</gene>
<evidence type="ECO:0000313" key="2">
    <source>
        <dbReference type="Proteomes" id="UP000031465"/>
    </source>
</evidence>
<dbReference type="PATRIC" id="fig|362787.3.peg.1674"/>
<reference evidence="1 2" key="1">
    <citation type="journal article" date="2014" name="Mol. Biol. Evol.">
        <title>Massive expansion of Ubiquitination-related gene families within the Chlamydiae.</title>
        <authorList>
            <person name="Domman D."/>
            <person name="Collingro A."/>
            <person name="Lagkouvardos I."/>
            <person name="Gehre L."/>
            <person name="Weinmaier T."/>
            <person name="Rattei T."/>
            <person name="Subtil A."/>
            <person name="Horn M."/>
        </authorList>
    </citation>
    <scope>NUCLEOTIDE SEQUENCE [LARGE SCALE GENOMIC DNA]</scope>
    <source>
        <strain evidence="1 2">EI2</strain>
    </source>
</reference>
<dbReference type="EMBL" id="JSAN01000115">
    <property type="protein sequence ID" value="KIC71073.1"/>
    <property type="molecule type" value="Genomic_DNA"/>
</dbReference>